<name>A0A0W0UPB8_9GAMM</name>
<gene>
    <name evidence="7" type="ORF">Ljam_0655</name>
</gene>
<dbReference type="RefSeq" id="WP_058448711.1">
    <property type="nucleotide sequence ID" value="NZ_CAAAJF010000015.1"/>
</dbReference>
<dbReference type="Pfam" id="PF13700">
    <property type="entry name" value="DUF4158"/>
    <property type="match status" value="1"/>
</dbReference>
<evidence type="ECO:0000259" key="6">
    <source>
        <dbReference type="Pfam" id="PF13700"/>
    </source>
</evidence>
<comment type="caution">
    <text evidence="7">The sequence shown here is derived from an EMBL/GenBank/DDBJ whole genome shotgun (WGS) entry which is preliminary data.</text>
</comment>
<dbReference type="PATRIC" id="fig|455.5.peg.698"/>
<dbReference type="AlphaFoldDB" id="A0A0W0UPB8"/>
<comment type="similarity">
    <text evidence="1">Belongs to the transposase 7 family.</text>
</comment>
<dbReference type="OrthoDB" id="5292689at2"/>
<dbReference type="GO" id="GO:0004803">
    <property type="term" value="F:transposase activity"/>
    <property type="evidence" value="ECO:0007669"/>
    <property type="project" value="InterPro"/>
</dbReference>
<dbReference type="STRING" id="455.Ljam_0655"/>
<sequence>MSVIDLTINEFDLTQEEIGFIRTRHSSRQLAFALLFKYYQKSHQFISDLTKLPAYLIKQVASQLNIPPVICEVPSRTYDNYISLIRKYFNTSFSKKTHYKELEVWIKNELLPNHYLADEEIKNQAIQYLKERGIELFKEKTMARIILDASNAFENELFEKLKNTLSPEDEAQLNGLLLLYKEGLSYLGWINKEINNPSLDSILSLMEQLSILNRFNFDLVAIHTIPRKRIVHYSEAFTRLNPSDLKQMIDNKRCAHLLMYCHTRKEEIIDKTIDMFNRIIRNVIHKSERRVVKKLINDVKKVYGKDTILFNIAEISLEQPDGTIRDKIFPIIGQDKLKNIIDEYKKRGPKYQSLLHQQIRSSYASHYRRMIQPLLENVIFCSNNSEYQPILDALALIKKYFDSNKIYFPDNEDVPIDFLPDKWKKRIVDPVSGKIKRICYEVYVLKKLADRIRCREIRVEGSFKHRNPDEDLPNNFEENKEVYFEDLSLPLDSDVFIEQLKQRLTSALASLNDNIPNNTKVQISSKNGGRIIVTPLTPQAESSSIGIIKKHLQEKWEGTNLIDMIKEVDLENQFTRDFISYGHKIYLKPHEISERILLTIYGLGTNVGLKHMCAGNGHVSEHQLRHIKNYFLSTDNLKNALSKVANALFKVRLEEIWGGMPVAVASDSTQFSAYFQNLISEYHNRYGGRGVMIYWHVEKNACCIHSQLKSVSSSEVSAMIEGVLRHCTEMSVQKNYVDTHGQSEVGFAFSHLLGFSLMPRLANLNKQKLAQCELGDYQKYTNLQAVLTDTINWQLIKEQYSQIVKYTAAMKAGHAEPESILRRFNQNNLKHPTYIALSQLGKVLKTIFICNYLMHESIRQEIQEGLNVVELWNGVSKFIFYGRSGEISSNHKKAQTLSVLSLHLLQLSMVYINTLMIQRIIEEYGLQNKLTKEDKRALTPLIYEHVNPYGLFPLNLSTRLPHLHYKVAA</sequence>
<evidence type="ECO:0000313" key="7">
    <source>
        <dbReference type="EMBL" id="KTD09305.1"/>
    </source>
</evidence>
<dbReference type="InterPro" id="IPR047653">
    <property type="entry name" value="Tn3-like_transpos"/>
</dbReference>
<dbReference type="GO" id="GO:0003677">
    <property type="term" value="F:DNA binding"/>
    <property type="evidence" value="ECO:0007669"/>
    <property type="project" value="UniProtKB-KW"/>
</dbReference>
<evidence type="ECO:0000256" key="2">
    <source>
        <dbReference type="ARBA" id="ARBA00022578"/>
    </source>
</evidence>
<protein>
    <submittedName>
        <fullName evidence="7">Tn3 transposase DDE domain protein</fullName>
    </submittedName>
</protein>
<accession>A0A0W0UPB8</accession>
<evidence type="ECO:0000256" key="1">
    <source>
        <dbReference type="ARBA" id="ARBA00009402"/>
    </source>
</evidence>
<dbReference type="Proteomes" id="UP000054715">
    <property type="component" value="Unassembled WGS sequence"/>
</dbReference>
<evidence type="ECO:0000256" key="3">
    <source>
        <dbReference type="ARBA" id="ARBA00023125"/>
    </source>
</evidence>
<evidence type="ECO:0000259" key="5">
    <source>
        <dbReference type="Pfam" id="PF01526"/>
    </source>
</evidence>
<dbReference type="EMBL" id="LNYG01000012">
    <property type="protein sequence ID" value="KTD09305.1"/>
    <property type="molecule type" value="Genomic_DNA"/>
</dbReference>
<organism evidence="7 8">
    <name type="scientific">Legionella jamestowniensis</name>
    <dbReference type="NCBI Taxonomy" id="455"/>
    <lineage>
        <taxon>Bacteria</taxon>
        <taxon>Pseudomonadati</taxon>
        <taxon>Pseudomonadota</taxon>
        <taxon>Gammaproteobacteria</taxon>
        <taxon>Legionellales</taxon>
        <taxon>Legionellaceae</taxon>
        <taxon>Legionella</taxon>
    </lineage>
</organism>
<evidence type="ECO:0000313" key="8">
    <source>
        <dbReference type="Proteomes" id="UP000054715"/>
    </source>
</evidence>
<dbReference type="NCBIfam" id="NF033527">
    <property type="entry name" value="transpos_Tn3"/>
    <property type="match status" value="1"/>
</dbReference>
<keyword evidence="4" id="KW-0233">DNA recombination</keyword>
<dbReference type="InterPro" id="IPR002513">
    <property type="entry name" value="Tn3_Tnp_DDE_dom"/>
</dbReference>
<evidence type="ECO:0000256" key="4">
    <source>
        <dbReference type="ARBA" id="ARBA00023172"/>
    </source>
</evidence>
<keyword evidence="3" id="KW-0238">DNA-binding</keyword>
<dbReference type="Pfam" id="PF01526">
    <property type="entry name" value="DDE_Tnp_Tn3"/>
    <property type="match status" value="1"/>
</dbReference>
<dbReference type="GO" id="GO:0006313">
    <property type="term" value="P:DNA transposition"/>
    <property type="evidence" value="ECO:0007669"/>
    <property type="project" value="InterPro"/>
</dbReference>
<feature type="domain" description="DUF4158" evidence="6">
    <location>
        <begin position="9"/>
        <end position="147"/>
    </location>
</feature>
<reference evidence="7 8" key="1">
    <citation type="submission" date="2015-11" db="EMBL/GenBank/DDBJ databases">
        <title>Genomic analysis of 38 Legionella species identifies large and diverse effector repertoires.</title>
        <authorList>
            <person name="Burstein D."/>
            <person name="Amaro F."/>
            <person name="Zusman T."/>
            <person name="Lifshitz Z."/>
            <person name="Cohen O."/>
            <person name="Gilbert J.A."/>
            <person name="Pupko T."/>
            <person name="Shuman H.A."/>
            <person name="Segal G."/>
        </authorList>
    </citation>
    <scope>NUCLEOTIDE SEQUENCE [LARGE SCALE GENOMIC DNA]</scope>
    <source>
        <strain evidence="7 8">JA-26-G1-E2</strain>
    </source>
</reference>
<dbReference type="InterPro" id="IPR025296">
    <property type="entry name" value="DUF4158"/>
</dbReference>
<feature type="domain" description="Tn3 transposase DDE" evidence="5">
    <location>
        <begin position="563"/>
        <end position="952"/>
    </location>
</feature>
<proteinExistence type="inferred from homology"/>
<keyword evidence="2" id="KW-0815">Transposition</keyword>